<feature type="transmembrane region" description="Helical" evidence="9">
    <location>
        <begin position="77"/>
        <end position="103"/>
    </location>
</feature>
<keyword evidence="7 9" id="KW-1133">Transmembrane helix</keyword>
<feature type="transmembrane region" description="Helical" evidence="9">
    <location>
        <begin position="154"/>
        <end position="175"/>
    </location>
</feature>
<gene>
    <name evidence="11" type="ORF">COW11_05250</name>
</gene>
<dbReference type="GO" id="GO:0005886">
    <property type="term" value="C:plasma membrane"/>
    <property type="evidence" value="ECO:0007669"/>
    <property type="project" value="UniProtKB-SubCell"/>
</dbReference>
<evidence type="ECO:0000256" key="6">
    <source>
        <dbReference type="ARBA" id="ARBA00022692"/>
    </source>
</evidence>
<dbReference type="EMBL" id="PFGP01000122">
    <property type="protein sequence ID" value="PIW66076.1"/>
    <property type="molecule type" value="Genomic_DNA"/>
</dbReference>
<evidence type="ECO:0000256" key="4">
    <source>
        <dbReference type="ARBA" id="ARBA00022475"/>
    </source>
</evidence>
<dbReference type="GO" id="GO:0140359">
    <property type="term" value="F:ABC-type transporter activity"/>
    <property type="evidence" value="ECO:0007669"/>
    <property type="project" value="InterPro"/>
</dbReference>
<comment type="subcellular location">
    <subcellularLocation>
        <location evidence="1">Cell inner membrane</location>
        <topology evidence="1">Multi-pass membrane protein</topology>
    </subcellularLocation>
    <subcellularLocation>
        <location evidence="9">Cell membrane</location>
        <topology evidence="9">Multi-pass membrane protein</topology>
    </subcellularLocation>
</comment>
<dbReference type="Proteomes" id="UP000231267">
    <property type="component" value="Unassembled WGS sequence"/>
</dbReference>
<feature type="domain" description="ABC transmembrane type-2" evidence="10">
    <location>
        <begin position="44"/>
        <end position="264"/>
    </location>
</feature>
<feature type="transmembrane region" description="Helical" evidence="9">
    <location>
        <begin position="187"/>
        <end position="208"/>
    </location>
</feature>
<evidence type="ECO:0000256" key="7">
    <source>
        <dbReference type="ARBA" id="ARBA00022989"/>
    </source>
</evidence>
<keyword evidence="6 9" id="KW-0812">Transmembrane</keyword>
<dbReference type="PANTHER" id="PTHR30413:SF8">
    <property type="entry name" value="TRANSPORT PERMEASE PROTEIN"/>
    <property type="match status" value="1"/>
</dbReference>
<reference evidence="11 12" key="1">
    <citation type="submission" date="2017-09" db="EMBL/GenBank/DDBJ databases">
        <title>Depth-based differentiation of microbial function through sediment-hosted aquifers and enrichment of novel symbionts in the deep terrestrial subsurface.</title>
        <authorList>
            <person name="Probst A.J."/>
            <person name="Ladd B."/>
            <person name="Jarett J.K."/>
            <person name="Geller-Mcgrath D.E."/>
            <person name="Sieber C.M."/>
            <person name="Emerson J.B."/>
            <person name="Anantharaman K."/>
            <person name="Thomas B.C."/>
            <person name="Malmstrom R."/>
            <person name="Stieglmeier M."/>
            <person name="Klingl A."/>
            <person name="Woyke T."/>
            <person name="Ryan C.M."/>
            <person name="Banfield J.F."/>
        </authorList>
    </citation>
    <scope>NUCLEOTIDE SEQUENCE [LARGE SCALE GENOMIC DNA]</scope>
    <source>
        <strain evidence="11">CG12_big_fil_rev_8_21_14_0_65_43_15</strain>
    </source>
</reference>
<proteinExistence type="inferred from homology"/>
<keyword evidence="4 9" id="KW-1003">Cell membrane</keyword>
<keyword evidence="5" id="KW-0997">Cell inner membrane</keyword>
<feature type="transmembrane region" description="Helical" evidence="9">
    <location>
        <begin position="239"/>
        <end position="262"/>
    </location>
</feature>
<name>A0A2J0LMY0_9BACT</name>
<dbReference type="InterPro" id="IPR013525">
    <property type="entry name" value="ABC2_TM"/>
</dbReference>
<organism evidence="11 12">
    <name type="scientific">Candidatus Taenaricola geysiri</name>
    <dbReference type="NCBI Taxonomy" id="1974752"/>
    <lineage>
        <taxon>Bacteria</taxon>
        <taxon>Pseudomonadati</taxon>
        <taxon>Candidatus Omnitrophota</taxon>
        <taxon>Candidatus Taenaricola</taxon>
    </lineage>
</organism>
<comment type="similarity">
    <text evidence="2 9">Belongs to the ABC-2 integral membrane protein family.</text>
</comment>
<dbReference type="AlphaFoldDB" id="A0A2J0LMY0"/>
<dbReference type="GO" id="GO:0015920">
    <property type="term" value="P:lipopolysaccharide transport"/>
    <property type="evidence" value="ECO:0007669"/>
    <property type="project" value="TreeGrafter"/>
</dbReference>
<dbReference type="PANTHER" id="PTHR30413">
    <property type="entry name" value="INNER MEMBRANE TRANSPORT PERMEASE"/>
    <property type="match status" value="1"/>
</dbReference>
<evidence type="ECO:0000256" key="9">
    <source>
        <dbReference type="RuleBase" id="RU361157"/>
    </source>
</evidence>
<evidence type="ECO:0000256" key="2">
    <source>
        <dbReference type="ARBA" id="ARBA00007783"/>
    </source>
</evidence>
<evidence type="ECO:0000259" key="10">
    <source>
        <dbReference type="PROSITE" id="PS51012"/>
    </source>
</evidence>
<protein>
    <recommendedName>
        <fullName evidence="9">Transport permease protein</fullName>
    </recommendedName>
</protein>
<sequence length="272" mass="30949">MEKIEIKPADSSGLFNFRELWSYRELLYFLVWRNIKARYSQTAIGVLWVVIQPLMVMLIFSVLFGRLANLPSEGLPYTVFVFSGLLPWNLIANAVSGAGSSLIMNRNLVAKVYFPRIIIPLARVLEGLIDFGISCCILFCLILFYKIIPARTIVALPFFILWTIVLALGVGFWLSALNVRYKDVAHIMPFLSQIWFYVSPVAYTLNLVPEKARWLYSLNPMVGIIEGFRWSLFARGASLTIVFPASLIITAVIFITGLFYFYNSEKTFADII</sequence>
<keyword evidence="8 9" id="KW-0472">Membrane</keyword>
<feature type="transmembrane region" description="Helical" evidence="9">
    <location>
        <begin position="43"/>
        <end position="65"/>
    </location>
</feature>
<keyword evidence="3 9" id="KW-0813">Transport</keyword>
<evidence type="ECO:0000256" key="3">
    <source>
        <dbReference type="ARBA" id="ARBA00022448"/>
    </source>
</evidence>
<evidence type="ECO:0000313" key="11">
    <source>
        <dbReference type="EMBL" id="PIW66076.1"/>
    </source>
</evidence>
<dbReference type="PROSITE" id="PS51012">
    <property type="entry name" value="ABC_TM2"/>
    <property type="match status" value="1"/>
</dbReference>
<dbReference type="InterPro" id="IPR047817">
    <property type="entry name" value="ABC2_TM_bact-type"/>
</dbReference>
<dbReference type="Pfam" id="PF01061">
    <property type="entry name" value="ABC2_membrane"/>
    <property type="match status" value="1"/>
</dbReference>
<accession>A0A2J0LMY0</accession>
<evidence type="ECO:0000313" key="12">
    <source>
        <dbReference type="Proteomes" id="UP000231267"/>
    </source>
</evidence>
<evidence type="ECO:0000256" key="5">
    <source>
        <dbReference type="ARBA" id="ARBA00022519"/>
    </source>
</evidence>
<feature type="transmembrane region" description="Helical" evidence="9">
    <location>
        <begin position="124"/>
        <end position="148"/>
    </location>
</feature>
<comment type="caution">
    <text evidence="11">The sequence shown here is derived from an EMBL/GenBank/DDBJ whole genome shotgun (WGS) entry which is preliminary data.</text>
</comment>
<evidence type="ECO:0000256" key="1">
    <source>
        <dbReference type="ARBA" id="ARBA00004429"/>
    </source>
</evidence>
<evidence type="ECO:0000256" key="8">
    <source>
        <dbReference type="ARBA" id="ARBA00023136"/>
    </source>
</evidence>